<accession>A0ABR7GJ25</accession>
<sequence>MEEKVELVIADDIKIQNLIYNVRGKQVMLDSDLAMLYQVETKRLNEAVKRNILRFPESFRFQLTNEEFEFLRSQFATSKPDEMIEERGGRRYMPYVFTEQGIAMLSAVLRSEIAIKVSIRIMETYVEMRKYLANNSLLIDKVNHLEARQIESDLQRHAFEQRTDERFEQVFAYIADHEESNQKVFYDGQIFDAFNLLTELIARAEQSIILIDGYIDVVTLNILAKKKDQVSVLAYTYPNARITNQDITNFNAQYPTLEVKRSTAFHDRFLILDEKEGYHIGASIKDAGKKCFAINRMEDIGVIRDVIQRAELTEQ</sequence>
<dbReference type="EMBL" id="JACOPG010000005">
    <property type="protein sequence ID" value="MBC5687305.1"/>
    <property type="molecule type" value="Genomic_DNA"/>
</dbReference>
<dbReference type="RefSeq" id="WP_186854753.1">
    <property type="nucleotide sequence ID" value="NZ_JACOPG010000005.1"/>
</dbReference>
<organism evidence="2 3">
    <name type="scientific">Roseburia lenta</name>
    <dbReference type="NCBI Taxonomy" id="2763061"/>
    <lineage>
        <taxon>Bacteria</taxon>
        <taxon>Bacillati</taxon>
        <taxon>Bacillota</taxon>
        <taxon>Clostridia</taxon>
        <taxon>Lachnospirales</taxon>
        <taxon>Lachnospiraceae</taxon>
        <taxon>Roseburia</taxon>
    </lineage>
</organism>
<gene>
    <name evidence="2" type="ORF">H8R94_11965</name>
</gene>
<dbReference type="InterPro" id="IPR018873">
    <property type="entry name" value="KilA-N_DNA-bd_domain"/>
</dbReference>
<dbReference type="Pfam" id="PF10543">
    <property type="entry name" value="ORF6N"/>
    <property type="match status" value="1"/>
</dbReference>
<keyword evidence="3" id="KW-1185">Reference proteome</keyword>
<dbReference type="Proteomes" id="UP000643810">
    <property type="component" value="Unassembled WGS sequence"/>
</dbReference>
<name>A0ABR7GJ25_9FIRM</name>
<proteinExistence type="predicted"/>
<protein>
    <submittedName>
        <fullName evidence="2">ORF6N domain-containing protein</fullName>
    </submittedName>
</protein>
<evidence type="ECO:0000313" key="2">
    <source>
        <dbReference type="EMBL" id="MBC5687305.1"/>
    </source>
</evidence>
<reference evidence="2 3" key="1">
    <citation type="submission" date="2020-08" db="EMBL/GenBank/DDBJ databases">
        <title>Genome public.</title>
        <authorList>
            <person name="Liu C."/>
            <person name="Sun Q."/>
        </authorList>
    </citation>
    <scope>NUCLEOTIDE SEQUENCE [LARGE SCALE GENOMIC DNA]</scope>
    <source>
        <strain evidence="2 3">NSJ-9</strain>
    </source>
</reference>
<comment type="caution">
    <text evidence="2">The sequence shown here is derived from an EMBL/GenBank/DDBJ whole genome shotgun (WGS) entry which is preliminary data.</text>
</comment>
<feature type="domain" description="KilA-N DNA-binding" evidence="1">
    <location>
        <begin position="18"/>
        <end position="108"/>
    </location>
</feature>
<evidence type="ECO:0000259" key="1">
    <source>
        <dbReference type="Pfam" id="PF10543"/>
    </source>
</evidence>
<evidence type="ECO:0000313" key="3">
    <source>
        <dbReference type="Proteomes" id="UP000643810"/>
    </source>
</evidence>